<evidence type="ECO:0008006" key="4">
    <source>
        <dbReference type="Google" id="ProtNLM"/>
    </source>
</evidence>
<feature type="region of interest" description="Disordered" evidence="1">
    <location>
        <begin position="160"/>
        <end position="184"/>
    </location>
</feature>
<evidence type="ECO:0000313" key="3">
    <source>
        <dbReference type="Proteomes" id="UP000030649"/>
    </source>
</evidence>
<proteinExistence type="predicted"/>
<accession>U1MLR9</accession>
<dbReference type="Proteomes" id="UP000030649">
    <property type="component" value="Unassembled WGS sequence"/>
</dbReference>
<evidence type="ECO:0000256" key="1">
    <source>
        <dbReference type="SAM" id="MobiDB-lite"/>
    </source>
</evidence>
<organism evidence="2 3">
    <name type="scientific">Haloquadratum walsbyi J07HQW1</name>
    <dbReference type="NCBI Taxonomy" id="1238424"/>
    <lineage>
        <taxon>Archaea</taxon>
        <taxon>Methanobacteriati</taxon>
        <taxon>Methanobacteriota</taxon>
        <taxon>Stenosarchaea group</taxon>
        <taxon>Halobacteria</taxon>
        <taxon>Halobacteriales</taxon>
        <taxon>Haloferacaceae</taxon>
        <taxon>Haloquadratum</taxon>
    </lineage>
</organism>
<protein>
    <recommendedName>
        <fullName evidence="4">DUF1643 domain-containing protein</fullName>
    </recommendedName>
</protein>
<gene>
    <name evidence="2" type="ORF">J07HQW1_00673</name>
</gene>
<dbReference type="HOGENOM" id="CLU_097481_0_1_2"/>
<dbReference type="InterPro" id="IPR012441">
    <property type="entry name" value="DUF1643"/>
</dbReference>
<dbReference type="AlphaFoldDB" id="U1MLR9"/>
<name>U1MLR9_9EURY</name>
<sequence>MDGLLYPPDNLYCVYDTPGSDPTAPTDVTREAIISENDDYRYRLDRTWDPAAPTIAFVLLNPSRADAETDDRTTTRCMTYANGMGFGCVVIGNLFALRSTDPAAIKSHPAPVGPRNDQYLRDICHEASRIVAGWGVNGTINGRGREITAALDVDWHAITTTTDGHPAHPSRTPYDSTLQPFSYN</sequence>
<dbReference type="Pfam" id="PF07799">
    <property type="entry name" value="DUF1643"/>
    <property type="match status" value="1"/>
</dbReference>
<reference evidence="2 3" key="1">
    <citation type="journal article" date="2013" name="PLoS ONE">
        <title>Assembly-driven community genomics of a hypersaline microbial ecosystem.</title>
        <authorList>
            <person name="Podell S."/>
            <person name="Ugalde J.A."/>
            <person name="Narasingarao P."/>
            <person name="Banfield J.F."/>
            <person name="Heidelberg K.B."/>
            <person name="Allen E.E."/>
        </authorList>
    </citation>
    <scope>NUCLEOTIDE SEQUENCE [LARGE SCALE GENOMIC DNA]</scope>
    <source>
        <strain evidence="3">J07HQW1</strain>
    </source>
</reference>
<feature type="compositionally biased region" description="Polar residues" evidence="1">
    <location>
        <begin position="173"/>
        <end position="184"/>
    </location>
</feature>
<evidence type="ECO:0000313" key="2">
    <source>
        <dbReference type="EMBL" id="ERG90649.1"/>
    </source>
</evidence>
<dbReference type="EMBL" id="KE356560">
    <property type="protein sequence ID" value="ERG90649.1"/>
    <property type="molecule type" value="Genomic_DNA"/>
</dbReference>